<gene>
    <name evidence="2" type="ORF">EVJ58_g7430</name>
</gene>
<feature type="region of interest" description="Disordered" evidence="1">
    <location>
        <begin position="120"/>
        <end position="156"/>
    </location>
</feature>
<proteinExistence type="predicted"/>
<evidence type="ECO:0000313" key="2">
    <source>
        <dbReference type="EMBL" id="TFY56780.1"/>
    </source>
</evidence>
<reference evidence="2 3" key="1">
    <citation type="submission" date="2019-01" db="EMBL/GenBank/DDBJ databases">
        <title>Genome sequencing of the rare red list fungi Fomitopsis rosea.</title>
        <authorList>
            <person name="Buettner E."/>
            <person name="Kellner H."/>
        </authorList>
    </citation>
    <scope>NUCLEOTIDE SEQUENCE [LARGE SCALE GENOMIC DNA]</scope>
    <source>
        <strain evidence="2 3">DSM 105464</strain>
    </source>
</reference>
<feature type="region of interest" description="Disordered" evidence="1">
    <location>
        <begin position="1"/>
        <end position="70"/>
    </location>
</feature>
<evidence type="ECO:0000256" key="1">
    <source>
        <dbReference type="SAM" id="MobiDB-lite"/>
    </source>
</evidence>
<dbReference type="AlphaFoldDB" id="A0A4Y9Y3K0"/>
<evidence type="ECO:0000313" key="3">
    <source>
        <dbReference type="Proteomes" id="UP000298390"/>
    </source>
</evidence>
<comment type="caution">
    <text evidence="2">The sequence shown here is derived from an EMBL/GenBank/DDBJ whole genome shotgun (WGS) entry which is preliminary data.</text>
</comment>
<dbReference type="Proteomes" id="UP000298390">
    <property type="component" value="Unassembled WGS sequence"/>
</dbReference>
<feature type="compositionally biased region" description="Acidic residues" evidence="1">
    <location>
        <begin position="129"/>
        <end position="141"/>
    </location>
</feature>
<accession>A0A4Y9Y3K0</accession>
<dbReference type="EMBL" id="SEKV01000476">
    <property type="protein sequence ID" value="TFY56780.1"/>
    <property type="molecule type" value="Genomic_DNA"/>
</dbReference>
<name>A0A4Y9Y3K0_9APHY</name>
<sequence length="246" mass="26656">MSTSPPPATSTYSSLDMALGSKPALRPSTCDNVPNATPHDAMPLPQKTSDTGCLHQKRSIDFDNNEEGDRKRMRLMTDNTDAGGDPPLDAGLARTGCIDAECGQEDQCVYEAETDDANASLAEGQSADADADTDTDSDSDSDASSVASTTDEVEPYPVLETAESEEISIYADGHVEGDRAHTLVNCRVRRSSMDLWHERMITIIYAREEAAVATLIFSESHRRRGLCHRDFNQAMKAGSHAMSVPR</sequence>
<organism evidence="2 3">
    <name type="scientific">Rhodofomes roseus</name>
    <dbReference type="NCBI Taxonomy" id="34475"/>
    <lineage>
        <taxon>Eukaryota</taxon>
        <taxon>Fungi</taxon>
        <taxon>Dikarya</taxon>
        <taxon>Basidiomycota</taxon>
        <taxon>Agaricomycotina</taxon>
        <taxon>Agaricomycetes</taxon>
        <taxon>Polyporales</taxon>
        <taxon>Rhodofomes</taxon>
    </lineage>
</organism>
<protein>
    <submittedName>
        <fullName evidence="2">Uncharacterized protein</fullName>
    </submittedName>
</protein>